<feature type="region of interest" description="Disordered" evidence="1">
    <location>
        <begin position="64"/>
        <end position="125"/>
    </location>
</feature>
<dbReference type="Pfam" id="PF18701">
    <property type="entry name" value="DUF5641"/>
    <property type="match status" value="1"/>
</dbReference>
<dbReference type="InterPro" id="IPR012337">
    <property type="entry name" value="RNaseH-like_sf"/>
</dbReference>
<reference evidence="5" key="2">
    <citation type="submission" date="2016-11" db="UniProtKB">
        <authorList>
            <consortium name="WormBaseParasite"/>
        </authorList>
    </citation>
    <scope>IDENTIFICATION</scope>
</reference>
<feature type="domain" description="Integrase zinc-binding" evidence="2">
    <location>
        <begin position="529"/>
        <end position="579"/>
    </location>
</feature>
<dbReference type="AlphaFoldDB" id="A0A1I7V6B7"/>
<dbReference type="WBParaSite" id="EN70_10358">
    <property type="protein sequence ID" value="EN70_10358"/>
    <property type="gene ID" value="EN70_10358"/>
</dbReference>
<dbReference type="GO" id="GO:0003676">
    <property type="term" value="F:nucleic acid binding"/>
    <property type="evidence" value="ECO:0007669"/>
    <property type="project" value="InterPro"/>
</dbReference>
<evidence type="ECO:0000259" key="2">
    <source>
        <dbReference type="Pfam" id="PF17921"/>
    </source>
</evidence>
<evidence type="ECO:0000256" key="1">
    <source>
        <dbReference type="SAM" id="MobiDB-lite"/>
    </source>
</evidence>
<protein>
    <submittedName>
        <fullName evidence="5">Integrase_H2C2 domain-containing protein</fullName>
    </submittedName>
</protein>
<evidence type="ECO:0000259" key="3">
    <source>
        <dbReference type="Pfam" id="PF18701"/>
    </source>
</evidence>
<dbReference type="InterPro" id="IPR008042">
    <property type="entry name" value="Retrotrans_Pao"/>
</dbReference>
<keyword evidence="4" id="KW-1185">Reference proteome</keyword>
<reference evidence="4" key="1">
    <citation type="submission" date="2012-04" db="EMBL/GenBank/DDBJ databases">
        <title>The Genome Sequence of Loa loa.</title>
        <authorList>
            <consortium name="The Broad Institute Genome Sequencing Platform"/>
            <consortium name="Broad Institute Genome Sequencing Center for Infectious Disease"/>
            <person name="Nutman T.B."/>
            <person name="Fink D.L."/>
            <person name="Russ C."/>
            <person name="Young S."/>
            <person name="Zeng Q."/>
            <person name="Gargeya S."/>
            <person name="Alvarado L."/>
            <person name="Berlin A."/>
            <person name="Chapman S.B."/>
            <person name="Chen Z."/>
            <person name="Freedman E."/>
            <person name="Gellesch M."/>
            <person name="Goldberg J."/>
            <person name="Griggs A."/>
            <person name="Gujja S."/>
            <person name="Heilman E.R."/>
            <person name="Heiman D."/>
            <person name="Howarth C."/>
            <person name="Mehta T."/>
            <person name="Neiman D."/>
            <person name="Pearson M."/>
            <person name="Roberts A."/>
            <person name="Saif S."/>
            <person name="Shea T."/>
            <person name="Shenoy N."/>
            <person name="Sisk P."/>
            <person name="Stolte C."/>
            <person name="Sykes S."/>
            <person name="White J."/>
            <person name="Yandava C."/>
            <person name="Haas B."/>
            <person name="Henn M.R."/>
            <person name="Nusbaum C."/>
            <person name="Birren B."/>
        </authorList>
    </citation>
    <scope>NUCLEOTIDE SEQUENCE [LARGE SCALE GENOMIC DNA]</scope>
</reference>
<evidence type="ECO:0000313" key="5">
    <source>
        <dbReference type="WBParaSite" id="EN70_10358"/>
    </source>
</evidence>
<feature type="domain" description="DUF5641" evidence="3">
    <location>
        <begin position="763"/>
        <end position="823"/>
    </location>
</feature>
<organism evidence="4 5">
    <name type="scientific">Loa loa</name>
    <name type="common">Eye worm</name>
    <name type="synonym">Filaria loa</name>
    <dbReference type="NCBI Taxonomy" id="7209"/>
    <lineage>
        <taxon>Eukaryota</taxon>
        <taxon>Metazoa</taxon>
        <taxon>Ecdysozoa</taxon>
        <taxon>Nematoda</taxon>
        <taxon>Chromadorea</taxon>
        <taxon>Rhabditida</taxon>
        <taxon>Spirurina</taxon>
        <taxon>Spiruromorpha</taxon>
        <taxon>Filarioidea</taxon>
        <taxon>Onchocercidae</taxon>
        <taxon>Loa</taxon>
    </lineage>
</organism>
<dbReference type="Proteomes" id="UP000095285">
    <property type="component" value="Unassembled WGS sequence"/>
</dbReference>
<accession>A0A1I7V6B7</accession>
<dbReference type="InterPro" id="IPR041588">
    <property type="entry name" value="Integrase_H2C2"/>
</dbReference>
<dbReference type="PANTHER" id="PTHR47331:SF1">
    <property type="entry name" value="GAG-LIKE PROTEIN"/>
    <property type="match status" value="1"/>
</dbReference>
<name>A0A1I7V6B7_LOALO</name>
<feature type="region of interest" description="Disordered" evidence="1">
    <location>
        <begin position="842"/>
        <end position="865"/>
    </location>
</feature>
<feature type="compositionally biased region" description="Polar residues" evidence="1">
    <location>
        <begin position="64"/>
        <end position="76"/>
    </location>
</feature>
<sequence>MSYTPSKDTIESGKQQSKVWKEYLTTGSNGLDIGQSLPQKKDQEFWSVARFRKFLQEIVQRNGEVQRSQASSNGYQRKSIESKSSHNPRSARGETSALAAIKQPKPNDSKRITNSRKYPGNNKIQRPCSFYNEDHWKDECQQKGYTFERGDERLSIASFGNKLPKKWNSTKAEVEKLKRDRRLLEAARNIYWRQRLLQVYQLDAAQELESGFLLLRAKLGPMLAGNGYINNIRKASATPITSAVSCMASVTSHDDIDQNNEEILRRYNETIKDQLQSGIIEEVHPDMDQKGIIHYLPHHKPTSEGIFTIGTASVRQELYQIPLDDKEAWRSLTKERPADIIEIPRLTTKKLSDQQLHVFTDASSVAYSATVYILNKHVDERNSAILFAKSRLAPIKGMSILQLELLAILADLTGPESGWPQWEYQSTEEFKDEERIVAKVASQTIEVAQFSLIDGSRVRDSMNTTDVDRSETTNVGGFKLAKWVLIRQVQTEGLNEEEKEKWNLYCNDRKLWRSRESKHPIYLPRHNAVTELLIRQQHEKLCHAGVVHVLSEMRRKFWISKGRMEMKRVIAGCTGCKRWTAKPFKLPAMPNLPKSQVLRSRIFAKIGLDYFGSISIKIEVGVLRRFISRRSYPGRVLSDNASQFQVVFKAMKEQEHIRIGEFLAEKGMLWENMTPSAPWSGGLYERLIGLTKKGYEKSYWKKTVMGKRTYDVDRGDTKIASLIIQTVDDEQDEFKPGNFDTREQMIKYWLGTLKEHVNPKGTEERKPREDEIVLVDEPETPQGLWKLVRIEELRKGKDGVTRSALVEMPNGKLLSRPVNVLYPLEIIVEESSRIQLTAFKKPMENPDQQEELIAPRTRNATQRNSNTEILNSNREHLRAIFFFSRECRKNSESHNAKLQQ</sequence>
<dbReference type="InterPro" id="IPR040676">
    <property type="entry name" value="DUF5641"/>
</dbReference>
<dbReference type="Pfam" id="PF17921">
    <property type="entry name" value="Integrase_H2C2"/>
    <property type="match status" value="1"/>
</dbReference>
<evidence type="ECO:0000313" key="4">
    <source>
        <dbReference type="Proteomes" id="UP000095285"/>
    </source>
</evidence>
<dbReference type="Gene3D" id="1.10.340.70">
    <property type="match status" value="1"/>
</dbReference>
<proteinExistence type="predicted"/>
<dbReference type="SUPFAM" id="SSF53098">
    <property type="entry name" value="Ribonuclease H-like"/>
    <property type="match status" value="1"/>
</dbReference>
<dbReference type="Pfam" id="PF05380">
    <property type="entry name" value="Peptidase_A17"/>
    <property type="match status" value="1"/>
</dbReference>
<dbReference type="PANTHER" id="PTHR47331">
    <property type="entry name" value="PHD-TYPE DOMAIN-CONTAINING PROTEIN"/>
    <property type="match status" value="1"/>
</dbReference>
<dbReference type="Gene3D" id="3.30.420.10">
    <property type="entry name" value="Ribonuclease H-like superfamily/Ribonuclease H"/>
    <property type="match status" value="1"/>
</dbReference>
<dbReference type="InterPro" id="IPR036397">
    <property type="entry name" value="RNaseH_sf"/>
</dbReference>